<keyword evidence="3" id="KW-0479">Metal-binding</keyword>
<dbReference type="PANTHER" id="PTHR43409">
    <property type="entry name" value="ANAEROBIC MAGNESIUM-PROTOPORPHYRIN IX MONOMETHYL ESTER CYCLASE-RELATED"/>
    <property type="match status" value="1"/>
</dbReference>
<dbReference type="SUPFAM" id="SSF102114">
    <property type="entry name" value="Radical SAM enzymes"/>
    <property type="match status" value="1"/>
</dbReference>
<dbReference type="InterPro" id="IPR006638">
    <property type="entry name" value="Elp3/MiaA/NifB-like_rSAM"/>
</dbReference>
<dbReference type="InterPro" id="IPR029063">
    <property type="entry name" value="SAM-dependent_MTases_sf"/>
</dbReference>
<keyword evidence="4" id="KW-0408">Iron</keyword>
<dbReference type="Proteomes" id="UP000179113">
    <property type="component" value="Unassembled WGS sequence"/>
</dbReference>
<dbReference type="SFLD" id="SFLDG01082">
    <property type="entry name" value="B12-binding_domain_containing"/>
    <property type="match status" value="1"/>
</dbReference>
<evidence type="ECO:0000259" key="7">
    <source>
        <dbReference type="PROSITE" id="PS51918"/>
    </source>
</evidence>
<proteinExistence type="predicted"/>
<evidence type="ECO:0000313" key="8">
    <source>
        <dbReference type="EMBL" id="OGC70590.1"/>
    </source>
</evidence>
<dbReference type="CDD" id="cd01335">
    <property type="entry name" value="Radical_SAM"/>
    <property type="match status" value="1"/>
</dbReference>
<dbReference type="AlphaFoldDB" id="A0A1F4WMH7"/>
<dbReference type="InterPro" id="IPR007197">
    <property type="entry name" value="rSAM"/>
</dbReference>
<dbReference type="Pfam" id="PF04055">
    <property type="entry name" value="Radical_SAM"/>
    <property type="match status" value="1"/>
</dbReference>
<dbReference type="Gene3D" id="3.40.50.280">
    <property type="entry name" value="Cobalamin-binding domain"/>
    <property type="match status" value="1"/>
</dbReference>
<dbReference type="Pfam" id="PF02310">
    <property type="entry name" value="B12-binding"/>
    <property type="match status" value="1"/>
</dbReference>
<gene>
    <name evidence="8" type="ORF">A2415_02465</name>
</gene>
<dbReference type="GO" id="GO:0051539">
    <property type="term" value="F:4 iron, 4 sulfur cluster binding"/>
    <property type="evidence" value="ECO:0007669"/>
    <property type="project" value="UniProtKB-KW"/>
</dbReference>
<keyword evidence="5" id="KW-0411">Iron-sulfur</keyword>
<dbReference type="Gene3D" id="3.80.30.20">
    <property type="entry name" value="tm_1862 like domain"/>
    <property type="match status" value="1"/>
</dbReference>
<name>A0A1F4WMH7_UNCKA</name>
<protein>
    <submittedName>
        <fullName evidence="8">Uncharacterized protein</fullName>
    </submittedName>
</protein>
<dbReference type="GO" id="GO:0005829">
    <property type="term" value="C:cytosol"/>
    <property type="evidence" value="ECO:0007669"/>
    <property type="project" value="TreeGrafter"/>
</dbReference>
<dbReference type="InterPro" id="IPR051198">
    <property type="entry name" value="BchE-like"/>
</dbReference>
<dbReference type="InterPro" id="IPR058240">
    <property type="entry name" value="rSAM_sf"/>
</dbReference>
<evidence type="ECO:0000256" key="1">
    <source>
        <dbReference type="ARBA" id="ARBA00001966"/>
    </source>
</evidence>
<keyword evidence="2" id="KW-0949">S-adenosyl-L-methionine</keyword>
<dbReference type="PROSITE" id="PS51918">
    <property type="entry name" value="RADICAL_SAM"/>
    <property type="match status" value="1"/>
</dbReference>
<dbReference type="SFLD" id="SFLDG01123">
    <property type="entry name" value="methyltransferase_(Class_B)"/>
    <property type="match status" value="1"/>
</dbReference>
<feature type="domain" description="B12-binding" evidence="6">
    <location>
        <begin position="198"/>
        <end position="347"/>
    </location>
</feature>
<dbReference type="SMART" id="SM00729">
    <property type="entry name" value="Elp3"/>
    <property type="match status" value="1"/>
</dbReference>
<sequence length="719" mass="82860">MDQDKFRINIGCGKNRIYGALNVDTVQTGYCDSVVDLLSFPWPWESNSVDEVYIPNFLARLDTNQIVSVIKESHRILKENGLLHIQVPHLRHVKKNYDPLVKTGFTLDSFDFIKGNNYIFPEALFAEETLELNSFGLSEGNNPYIDFELAKPDSTFKYLYKKLSNKISNSSPKYFGNSAYLSAGLQEIVYRGRKIKTDKTVDIAFVLRPSEFGEFLPFPEMSLTAYLRQEGLSAVIIDGNPVFKGDFTIKDSIYGEYFEYVKNEILKVKPRFIGLGTFTSDYDFVLAFTTEIKKYWDAPIIVGNVQATVQPEDFIYEGSTVEYAVMGEGELTLVELLKAPNNLPETLRNIKGICFYDRETKQAVRTQSRGLIRDLSILPMPAYDAIDMSYYTRPRKRVIGYAFYAVVPVYTGRGCPFRCRYCASGSVWGEHSIRNSPIDRVIEEIKYLVSNWNVDAIYLIDDTFTVSRPRVLEFCEKIKPLNIVWAAQTRVNCIDETLIKAMREAGCIQLTFGVESGSQRMLDLMHKGITTEQIKKVFGLCKKHGMRTLANMMFNLPLEESDDVKKSYEVYEEIKPDDFGLGLTVAYPGTEIYDDYFPQKLKKEEYYMLAEGRGYGKGRFRLCSHDLDLEELLVDFRMNLKLQPLFPLFIRILFNREYLEMVFKSKRRWEYVAAIIKNLPVGFMRAGGILVYNFFLIFPTEIKRPLIRYANRMGVRYGN</sequence>
<evidence type="ECO:0000256" key="2">
    <source>
        <dbReference type="ARBA" id="ARBA00022691"/>
    </source>
</evidence>
<dbReference type="InterPro" id="IPR034466">
    <property type="entry name" value="Methyltransferase_Class_B"/>
</dbReference>
<dbReference type="Gene3D" id="3.40.50.150">
    <property type="entry name" value="Vaccinia Virus protein VP39"/>
    <property type="match status" value="1"/>
</dbReference>
<dbReference type="SFLD" id="SFLDS00029">
    <property type="entry name" value="Radical_SAM"/>
    <property type="match status" value="1"/>
</dbReference>
<dbReference type="InterPro" id="IPR006158">
    <property type="entry name" value="Cobalamin-bd"/>
</dbReference>
<evidence type="ECO:0000259" key="6">
    <source>
        <dbReference type="PROSITE" id="PS51332"/>
    </source>
</evidence>
<comment type="cofactor">
    <cofactor evidence="1">
        <name>[4Fe-4S] cluster</name>
        <dbReference type="ChEBI" id="CHEBI:49883"/>
    </cofactor>
</comment>
<dbReference type="SUPFAM" id="SSF53335">
    <property type="entry name" value="S-adenosyl-L-methionine-dependent methyltransferases"/>
    <property type="match status" value="1"/>
</dbReference>
<dbReference type="PROSITE" id="PS51332">
    <property type="entry name" value="B12_BINDING"/>
    <property type="match status" value="1"/>
</dbReference>
<dbReference type="PANTHER" id="PTHR43409:SF16">
    <property type="entry name" value="SLR0320 PROTEIN"/>
    <property type="match status" value="1"/>
</dbReference>
<reference evidence="8 9" key="1">
    <citation type="journal article" date="2016" name="Nat. Commun.">
        <title>Thousands of microbial genomes shed light on interconnected biogeochemical processes in an aquifer system.</title>
        <authorList>
            <person name="Anantharaman K."/>
            <person name="Brown C.T."/>
            <person name="Hug L.A."/>
            <person name="Sharon I."/>
            <person name="Castelle C.J."/>
            <person name="Probst A.J."/>
            <person name="Thomas B.C."/>
            <person name="Singh A."/>
            <person name="Wilkins M.J."/>
            <person name="Karaoz U."/>
            <person name="Brodie E.L."/>
            <person name="Williams K.H."/>
            <person name="Hubbard S.S."/>
            <person name="Banfield J.F."/>
        </authorList>
    </citation>
    <scope>NUCLEOTIDE SEQUENCE [LARGE SCALE GENOMIC DNA]</scope>
</reference>
<evidence type="ECO:0000256" key="5">
    <source>
        <dbReference type="ARBA" id="ARBA00023014"/>
    </source>
</evidence>
<dbReference type="GO" id="GO:0003824">
    <property type="term" value="F:catalytic activity"/>
    <property type="evidence" value="ECO:0007669"/>
    <property type="project" value="InterPro"/>
</dbReference>
<dbReference type="EMBL" id="MEWA01000004">
    <property type="protein sequence ID" value="OGC70590.1"/>
    <property type="molecule type" value="Genomic_DNA"/>
</dbReference>
<dbReference type="GO" id="GO:0046872">
    <property type="term" value="F:metal ion binding"/>
    <property type="evidence" value="ECO:0007669"/>
    <property type="project" value="UniProtKB-KW"/>
</dbReference>
<evidence type="ECO:0000256" key="4">
    <source>
        <dbReference type="ARBA" id="ARBA00023004"/>
    </source>
</evidence>
<evidence type="ECO:0000313" key="9">
    <source>
        <dbReference type="Proteomes" id="UP000179113"/>
    </source>
</evidence>
<dbReference type="GO" id="GO:0031419">
    <property type="term" value="F:cobalamin binding"/>
    <property type="evidence" value="ECO:0007669"/>
    <property type="project" value="InterPro"/>
</dbReference>
<accession>A0A1F4WMH7</accession>
<feature type="domain" description="Radical SAM core" evidence="7">
    <location>
        <begin position="401"/>
        <end position="619"/>
    </location>
</feature>
<dbReference type="InterPro" id="IPR023404">
    <property type="entry name" value="rSAM_horseshoe"/>
</dbReference>
<evidence type="ECO:0000256" key="3">
    <source>
        <dbReference type="ARBA" id="ARBA00022723"/>
    </source>
</evidence>
<organism evidence="8 9">
    <name type="scientific">candidate division WWE3 bacterium RIFOXYC1_FULL_39_7</name>
    <dbReference type="NCBI Taxonomy" id="1802643"/>
    <lineage>
        <taxon>Bacteria</taxon>
        <taxon>Katanobacteria</taxon>
    </lineage>
</organism>
<comment type="caution">
    <text evidence="8">The sequence shown here is derived from an EMBL/GenBank/DDBJ whole genome shotgun (WGS) entry which is preliminary data.</text>
</comment>